<evidence type="ECO:0000313" key="3">
    <source>
        <dbReference type="Proteomes" id="UP000694380"/>
    </source>
</evidence>
<dbReference type="Ensembl" id="ENSCPBT00000024099.1">
    <property type="protein sequence ID" value="ENSCPBP00000020468.1"/>
    <property type="gene ID" value="ENSCPBG00000014734.1"/>
</dbReference>
<reference evidence="2" key="1">
    <citation type="submission" date="2025-08" db="UniProtKB">
        <authorList>
            <consortium name="Ensembl"/>
        </authorList>
    </citation>
    <scope>IDENTIFICATION</scope>
</reference>
<dbReference type="InterPro" id="IPR043136">
    <property type="entry name" value="B30.2/SPRY_sf"/>
</dbReference>
<keyword evidence="3" id="KW-1185">Reference proteome</keyword>
<dbReference type="PANTHER" id="PTHR24103">
    <property type="entry name" value="E3 UBIQUITIN-PROTEIN LIGASE TRIM"/>
    <property type="match status" value="1"/>
</dbReference>
<dbReference type="OMA" id="AEIWGLQ"/>
<dbReference type="Gene3D" id="2.60.120.920">
    <property type="match status" value="1"/>
</dbReference>
<dbReference type="InterPro" id="IPR003877">
    <property type="entry name" value="SPRY_dom"/>
</dbReference>
<dbReference type="SMART" id="SM00449">
    <property type="entry name" value="SPRY"/>
    <property type="match status" value="1"/>
</dbReference>
<accession>A0A8C3P721</accession>
<dbReference type="Pfam" id="PF00622">
    <property type="entry name" value="SPRY"/>
    <property type="match status" value="1"/>
</dbReference>
<dbReference type="PRINTS" id="PR01407">
    <property type="entry name" value="BUTYPHLNCDUF"/>
</dbReference>
<dbReference type="Pfam" id="PF13765">
    <property type="entry name" value="PRY"/>
    <property type="match status" value="1"/>
</dbReference>
<dbReference type="InterPro" id="IPR050143">
    <property type="entry name" value="TRIM/RBCC"/>
</dbReference>
<evidence type="ECO:0000313" key="2">
    <source>
        <dbReference type="Ensembl" id="ENSCPBP00000020468.1"/>
    </source>
</evidence>
<protein>
    <recommendedName>
        <fullName evidence="1">B30.2/SPRY domain-containing protein</fullName>
    </recommendedName>
</protein>
<dbReference type="InterPro" id="IPR013320">
    <property type="entry name" value="ConA-like_dom_sf"/>
</dbReference>
<dbReference type="SUPFAM" id="SSF49899">
    <property type="entry name" value="Concanavalin A-like lectins/glucanases"/>
    <property type="match status" value="1"/>
</dbReference>
<dbReference type="GeneTree" id="ENSGT01030000234669"/>
<evidence type="ECO:0000259" key="1">
    <source>
        <dbReference type="PROSITE" id="PS50188"/>
    </source>
</evidence>
<dbReference type="InterPro" id="IPR006574">
    <property type="entry name" value="PRY"/>
</dbReference>
<feature type="domain" description="B30.2/SPRY" evidence="1">
    <location>
        <begin position="14"/>
        <end position="209"/>
    </location>
</feature>
<name>A0A8C3P721_CHRPI</name>
<dbReference type="AlphaFoldDB" id="A0A8C3P721"/>
<reference evidence="2" key="2">
    <citation type="submission" date="2025-09" db="UniProtKB">
        <authorList>
            <consortium name="Ensembl"/>
        </authorList>
    </citation>
    <scope>IDENTIFICATION</scope>
</reference>
<organism evidence="2 3">
    <name type="scientific">Chrysemys picta bellii</name>
    <name type="common">Western painted turtle</name>
    <name type="synonym">Emys bellii</name>
    <dbReference type="NCBI Taxonomy" id="8478"/>
    <lineage>
        <taxon>Eukaryota</taxon>
        <taxon>Metazoa</taxon>
        <taxon>Chordata</taxon>
        <taxon>Craniata</taxon>
        <taxon>Vertebrata</taxon>
        <taxon>Euteleostomi</taxon>
        <taxon>Archelosauria</taxon>
        <taxon>Testudinata</taxon>
        <taxon>Testudines</taxon>
        <taxon>Cryptodira</taxon>
        <taxon>Durocryptodira</taxon>
        <taxon>Testudinoidea</taxon>
        <taxon>Emydidae</taxon>
        <taxon>Chrysemys</taxon>
    </lineage>
</organism>
<dbReference type="SMART" id="SM00589">
    <property type="entry name" value="PRY"/>
    <property type="match status" value="1"/>
</dbReference>
<dbReference type="Proteomes" id="UP000694380">
    <property type="component" value="Unplaced"/>
</dbReference>
<dbReference type="CDD" id="cd12888">
    <property type="entry name" value="SPRY_PRY_TRIM7_like"/>
    <property type="match status" value="1"/>
</dbReference>
<dbReference type="PROSITE" id="PS50188">
    <property type="entry name" value="B302_SPRY"/>
    <property type="match status" value="1"/>
</dbReference>
<proteinExistence type="predicted"/>
<dbReference type="InterPro" id="IPR003879">
    <property type="entry name" value="Butyrophylin_SPRY"/>
</dbReference>
<dbReference type="InterPro" id="IPR001870">
    <property type="entry name" value="B30.2/SPRY"/>
</dbReference>
<dbReference type="FunFam" id="2.60.120.920:FF:000004">
    <property type="entry name" value="Butyrophilin subfamily 1 member A1"/>
    <property type="match status" value="1"/>
</dbReference>
<sequence>STRMESLRLRLWVWGPGSAELILSLNWLCRAVNVTLDPNTAHPDLIMSPDQKHVRYGGVMQALPDNHERFDTMRCVLGCEGFTSGRHYWEVEVEMERLGVWSVGVARESVRRKGRISLNPEQGIWAVQGWEDRYWALMSPAQSIPFPPSQAPHRIQVYLDYERGQVAFFDAGTRDLIFTFPTASFAGKRLRPFFQVSTTVPLCHAGASVRLL</sequence>